<keyword evidence="2 5" id="KW-0717">Septation</keyword>
<dbReference type="Proteomes" id="UP000321662">
    <property type="component" value="Unassembled WGS sequence"/>
</dbReference>
<dbReference type="PANTHER" id="PTHR35798:SF1">
    <property type="entry name" value="CELL DIVISION PROTEIN SEPF"/>
    <property type="match status" value="1"/>
</dbReference>
<dbReference type="InterPro" id="IPR038594">
    <property type="entry name" value="SepF-like_sf"/>
</dbReference>
<keyword evidence="8" id="KW-1185">Reference proteome</keyword>
<gene>
    <name evidence="5 7" type="primary">sepF</name>
    <name evidence="7" type="ORF">AKA01nite_11560</name>
</gene>
<reference evidence="7 8" key="1">
    <citation type="submission" date="2019-07" db="EMBL/GenBank/DDBJ databases">
        <title>Whole genome shotgun sequence of Alkalibacterium kapii NBRC 103247.</title>
        <authorList>
            <person name="Hosoyama A."/>
            <person name="Uohara A."/>
            <person name="Ohji S."/>
            <person name="Ichikawa N."/>
        </authorList>
    </citation>
    <scope>NUCLEOTIDE SEQUENCE [LARGE SCALE GENOMIC DNA]</scope>
    <source>
        <strain evidence="7 8">NBRC 103247</strain>
    </source>
</reference>
<keyword evidence="5" id="KW-0963">Cytoplasm</keyword>
<dbReference type="GO" id="GO:0000917">
    <property type="term" value="P:division septum assembly"/>
    <property type="evidence" value="ECO:0007669"/>
    <property type="project" value="UniProtKB-KW"/>
</dbReference>
<dbReference type="HAMAP" id="MF_01197">
    <property type="entry name" value="SepF"/>
    <property type="match status" value="1"/>
</dbReference>
<evidence type="ECO:0000256" key="5">
    <source>
        <dbReference type="HAMAP-Rule" id="MF_01197"/>
    </source>
</evidence>
<comment type="subunit">
    <text evidence="5">Homodimer. Interacts with FtsZ.</text>
</comment>
<keyword evidence="3 5" id="KW-0131">Cell cycle</keyword>
<dbReference type="AlphaFoldDB" id="A0A511ATL6"/>
<evidence type="ECO:0000313" key="8">
    <source>
        <dbReference type="Proteomes" id="UP000321662"/>
    </source>
</evidence>
<dbReference type="GO" id="GO:0043093">
    <property type="term" value="P:FtsZ-dependent cytokinesis"/>
    <property type="evidence" value="ECO:0007669"/>
    <property type="project" value="UniProtKB-UniRule"/>
</dbReference>
<dbReference type="EMBL" id="BJUY01000013">
    <property type="protein sequence ID" value="GEK91534.1"/>
    <property type="molecule type" value="Genomic_DNA"/>
</dbReference>
<dbReference type="InterPro" id="IPR023052">
    <property type="entry name" value="Cell_div_SepF"/>
</dbReference>
<feature type="compositionally biased region" description="Acidic residues" evidence="6">
    <location>
        <begin position="15"/>
        <end position="26"/>
    </location>
</feature>
<dbReference type="Pfam" id="PF04472">
    <property type="entry name" value="SepF"/>
    <property type="match status" value="1"/>
</dbReference>
<feature type="region of interest" description="Disordered" evidence="6">
    <location>
        <begin position="13"/>
        <end position="39"/>
    </location>
</feature>
<sequence length="157" mass="18187">MSLKDKFNNYFSLNDSDDDFEYESTESTENMVQKEREKSPKPLAVENRKMNHKSLNQNIVAINQQQAIKKPKIKVVEPRLYSDVQSIADILLNNQSVILNFRRMEKNQAKKMLDFLMGATYAVKGDIERLGEEIFICTPQSFEIDGSELQSLKNNDF</sequence>
<evidence type="ECO:0000256" key="2">
    <source>
        <dbReference type="ARBA" id="ARBA00023210"/>
    </source>
</evidence>
<protein>
    <recommendedName>
        <fullName evidence="5">Cell division protein SepF</fullName>
    </recommendedName>
</protein>
<dbReference type="PANTHER" id="PTHR35798">
    <property type="entry name" value="CELL DIVISION PROTEIN SEPF"/>
    <property type="match status" value="1"/>
</dbReference>
<evidence type="ECO:0000256" key="4">
    <source>
        <dbReference type="ARBA" id="ARBA00044936"/>
    </source>
</evidence>
<dbReference type="GO" id="GO:0005737">
    <property type="term" value="C:cytoplasm"/>
    <property type="evidence" value="ECO:0007669"/>
    <property type="project" value="UniProtKB-SubCell"/>
</dbReference>
<name>A0A511ATL6_9LACT</name>
<evidence type="ECO:0000256" key="3">
    <source>
        <dbReference type="ARBA" id="ARBA00023306"/>
    </source>
</evidence>
<organism evidence="7 8">
    <name type="scientific">Alkalibacterium kapii</name>
    <dbReference type="NCBI Taxonomy" id="426704"/>
    <lineage>
        <taxon>Bacteria</taxon>
        <taxon>Bacillati</taxon>
        <taxon>Bacillota</taxon>
        <taxon>Bacilli</taxon>
        <taxon>Lactobacillales</taxon>
        <taxon>Carnobacteriaceae</taxon>
        <taxon>Alkalibacterium</taxon>
    </lineage>
</organism>
<accession>A0A511ATL6</accession>
<evidence type="ECO:0000256" key="6">
    <source>
        <dbReference type="SAM" id="MobiDB-lite"/>
    </source>
</evidence>
<proteinExistence type="inferred from homology"/>
<dbReference type="OrthoDB" id="9815206at2"/>
<comment type="caution">
    <text evidence="7">The sequence shown here is derived from an EMBL/GenBank/DDBJ whole genome shotgun (WGS) entry which is preliminary data.</text>
</comment>
<dbReference type="InterPro" id="IPR007561">
    <property type="entry name" value="Cell_div_SepF/SepF-rel"/>
</dbReference>
<dbReference type="Gene3D" id="3.30.110.150">
    <property type="entry name" value="SepF-like protein"/>
    <property type="match status" value="1"/>
</dbReference>
<keyword evidence="1 5" id="KW-0132">Cell division</keyword>
<dbReference type="RefSeq" id="WP_146924363.1">
    <property type="nucleotide sequence ID" value="NZ_BJUY01000013.1"/>
</dbReference>
<comment type="subcellular location">
    <subcellularLocation>
        <location evidence="5">Cytoplasm</location>
    </subcellularLocation>
    <text evidence="5">Localizes to the division site, in a FtsZ-dependent manner.</text>
</comment>
<evidence type="ECO:0000313" key="7">
    <source>
        <dbReference type="EMBL" id="GEK91534.1"/>
    </source>
</evidence>
<comment type="function">
    <text evidence="4 5">Cell division protein that is part of the divisome complex and is recruited early to the Z-ring. Probably stimulates Z-ring formation, perhaps through the cross-linking of FtsZ protofilaments. Its function overlaps with FtsA.</text>
</comment>
<evidence type="ECO:0000256" key="1">
    <source>
        <dbReference type="ARBA" id="ARBA00022618"/>
    </source>
</evidence>
<comment type="similarity">
    <text evidence="5">Belongs to the SepF family.</text>
</comment>